<evidence type="ECO:0000313" key="2">
    <source>
        <dbReference type="EMBL" id="KAJ1103665.1"/>
    </source>
</evidence>
<feature type="compositionally biased region" description="Basic residues" evidence="1">
    <location>
        <begin position="229"/>
        <end position="240"/>
    </location>
</feature>
<feature type="compositionally biased region" description="Gly residues" evidence="1">
    <location>
        <begin position="262"/>
        <end position="272"/>
    </location>
</feature>
<accession>A0AAV7MIR2</accession>
<comment type="caution">
    <text evidence="2">The sequence shown here is derived from an EMBL/GenBank/DDBJ whole genome shotgun (WGS) entry which is preliminary data.</text>
</comment>
<sequence length="272" mass="29918">MQNSNGSMNVDGCGMLVQRKAWQAGVLFMACLYVQALRERPEQRRFSTSTTGQLHHRWDFETGPEGRLPREHLRPHRGVLPSASVAGRCSGEPQGRPKRSCCVQEKMNTRKRQIEDANTLHQSPANAHGHGCRLFTWALLPVPLLPTGWPVIAIPPGSAAMEHDGHSMMQCTRTRASVPGTSSEVETPRASSQTSKNKKISKCRYHKMSSGKGVRDAFGYQAAFRDSKSRHPAAHNHFHKTQSMTVRDGRESNRRASLQAPGAGGGCCAGRS</sequence>
<keyword evidence="3" id="KW-1185">Reference proteome</keyword>
<organism evidence="2 3">
    <name type="scientific">Pleurodeles waltl</name>
    <name type="common">Iberian ribbed newt</name>
    <dbReference type="NCBI Taxonomy" id="8319"/>
    <lineage>
        <taxon>Eukaryota</taxon>
        <taxon>Metazoa</taxon>
        <taxon>Chordata</taxon>
        <taxon>Craniata</taxon>
        <taxon>Vertebrata</taxon>
        <taxon>Euteleostomi</taxon>
        <taxon>Amphibia</taxon>
        <taxon>Batrachia</taxon>
        <taxon>Caudata</taxon>
        <taxon>Salamandroidea</taxon>
        <taxon>Salamandridae</taxon>
        <taxon>Pleurodelinae</taxon>
        <taxon>Pleurodeles</taxon>
    </lineage>
</organism>
<evidence type="ECO:0000256" key="1">
    <source>
        <dbReference type="SAM" id="MobiDB-lite"/>
    </source>
</evidence>
<feature type="region of interest" description="Disordered" evidence="1">
    <location>
        <begin position="176"/>
        <end position="204"/>
    </location>
</feature>
<feature type="region of interest" description="Disordered" evidence="1">
    <location>
        <begin position="229"/>
        <end position="272"/>
    </location>
</feature>
<name>A0AAV7MIR2_PLEWA</name>
<dbReference type="Proteomes" id="UP001066276">
    <property type="component" value="Chromosome 9"/>
</dbReference>
<gene>
    <name evidence="2" type="ORF">NDU88_001086</name>
</gene>
<feature type="compositionally biased region" description="Polar residues" evidence="1">
    <location>
        <begin position="176"/>
        <end position="195"/>
    </location>
</feature>
<dbReference type="AlphaFoldDB" id="A0AAV7MIR2"/>
<feature type="region of interest" description="Disordered" evidence="1">
    <location>
        <begin position="81"/>
        <end position="100"/>
    </location>
</feature>
<dbReference type="EMBL" id="JANPWB010000013">
    <property type="protein sequence ID" value="KAJ1103665.1"/>
    <property type="molecule type" value="Genomic_DNA"/>
</dbReference>
<protein>
    <submittedName>
        <fullName evidence="2">Uncharacterized protein</fullName>
    </submittedName>
</protein>
<evidence type="ECO:0000313" key="3">
    <source>
        <dbReference type="Proteomes" id="UP001066276"/>
    </source>
</evidence>
<proteinExistence type="predicted"/>
<reference evidence="2" key="1">
    <citation type="journal article" date="2022" name="bioRxiv">
        <title>Sequencing and chromosome-scale assembly of the giantPleurodeles waltlgenome.</title>
        <authorList>
            <person name="Brown T."/>
            <person name="Elewa A."/>
            <person name="Iarovenko S."/>
            <person name="Subramanian E."/>
            <person name="Araus A.J."/>
            <person name="Petzold A."/>
            <person name="Susuki M."/>
            <person name="Suzuki K.-i.T."/>
            <person name="Hayashi T."/>
            <person name="Toyoda A."/>
            <person name="Oliveira C."/>
            <person name="Osipova E."/>
            <person name="Leigh N.D."/>
            <person name="Simon A."/>
            <person name="Yun M.H."/>
        </authorList>
    </citation>
    <scope>NUCLEOTIDE SEQUENCE</scope>
    <source>
        <strain evidence="2">20211129_DDA</strain>
        <tissue evidence="2">Liver</tissue>
    </source>
</reference>